<dbReference type="OrthoDB" id="2678531at2"/>
<dbReference type="AlphaFoldDB" id="A0A372L9S9"/>
<evidence type="ECO:0000313" key="1">
    <source>
        <dbReference type="EMBL" id="RFU62335.1"/>
    </source>
</evidence>
<evidence type="ECO:0000313" key="2">
    <source>
        <dbReference type="Proteomes" id="UP000262939"/>
    </source>
</evidence>
<dbReference type="SUPFAM" id="SSF55729">
    <property type="entry name" value="Acyl-CoA N-acyltransferases (Nat)"/>
    <property type="match status" value="1"/>
</dbReference>
<organism evidence="1 2">
    <name type="scientific">Peribacillus glennii</name>
    <dbReference type="NCBI Taxonomy" id="2303991"/>
    <lineage>
        <taxon>Bacteria</taxon>
        <taxon>Bacillati</taxon>
        <taxon>Bacillota</taxon>
        <taxon>Bacilli</taxon>
        <taxon>Bacillales</taxon>
        <taxon>Bacillaceae</taxon>
        <taxon>Peribacillus</taxon>
    </lineage>
</organism>
<dbReference type="RefSeq" id="WP_117323231.1">
    <property type="nucleotide sequence ID" value="NZ_QVTD01000010.1"/>
</dbReference>
<evidence type="ECO:0008006" key="3">
    <source>
        <dbReference type="Google" id="ProtNLM"/>
    </source>
</evidence>
<gene>
    <name evidence="1" type="ORF">D0466_14240</name>
</gene>
<dbReference type="InterPro" id="IPR016181">
    <property type="entry name" value="Acyl_CoA_acyltransferase"/>
</dbReference>
<protein>
    <recommendedName>
        <fullName evidence="3">N-acetyltransferase domain-containing protein</fullName>
    </recommendedName>
</protein>
<dbReference type="EMBL" id="QVTD01000010">
    <property type="protein sequence ID" value="RFU62335.1"/>
    <property type="molecule type" value="Genomic_DNA"/>
</dbReference>
<sequence length="147" mass="16282">MEASFQQAEEKDVRDLEQFLAGANVSSDGIRSRFEYYLLARDGEGKMVAAVGLEPMKNIGLLRSLVFSPAFPHERIPALLQQILLVAKKNELHSVYLATNKPSSLPLFEALGFKQVEAEELPAAFYASPHGKQLAGIEGCLFMFRPI</sequence>
<accession>A0A372L9S9</accession>
<keyword evidence="2" id="KW-1185">Reference proteome</keyword>
<comment type="caution">
    <text evidence="1">The sequence shown here is derived from an EMBL/GenBank/DDBJ whole genome shotgun (WGS) entry which is preliminary data.</text>
</comment>
<dbReference type="Proteomes" id="UP000262939">
    <property type="component" value="Unassembled WGS sequence"/>
</dbReference>
<proteinExistence type="predicted"/>
<reference evidence="1 2" key="1">
    <citation type="submission" date="2018-08" db="EMBL/GenBank/DDBJ databases">
        <title>Bacillus chawlae sp. nov., Bacillus glennii sp. nov., and Bacillus saganii sp. nov. Isolated from the Vehicle Assembly Building at Kennedy Space Center where the Viking Spacecraft were Assembled.</title>
        <authorList>
            <person name="Seuylemezian A."/>
            <person name="Vaishampayan P."/>
        </authorList>
    </citation>
    <scope>NUCLEOTIDE SEQUENCE [LARGE SCALE GENOMIC DNA]</scope>
    <source>
        <strain evidence="1 2">V44-8</strain>
    </source>
</reference>
<dbReference type="Gene3D" id="3.40.630.30">
    <property type="match status" value="1"/>
</dbReference>
<name>A0A372L9S9_9BACI</name>